<evidence type="ECO:0000259" key="2">
    <source>
        <dbReference type="Pfam" id="PF25758"/>
    </source>
</evidence>
<evidence type="ECO:0000313" key="4">
    <source>
        <dbReference type="Proteomes" id="UP000193380"/>
    </source>
</evidence>
<gene>
    <name evidence="3" type="ORF">GSONMT00025546001</name>
</gene>
<dbReference type="SUPFAM" id="SSF48371">
    <property type="entry name" value="ARM repeat"/>
    <property type="match status" value="1"/>
</dbReference>
<protein>
    <recommendedName>
        <fullName evidence="2">Importin-7/11-like TPR repeats domain-containing protein</fullName>
    </recommendedName>
</protein>
<dbReference type="InterPro" id="IPR058669">
    <property type="entry name" value="TPR_IPO7/11-like"/>
</dbReference>
<accession>A0A060XQD3</accession>
<dbReference type="AlphaFoldDB" id="A0A060XQD3"/>
<feature type="signal peptide" evidence="1">
    <location>
        <begin position="1"/>
        <end position="22"/>
    </location>
</feature>
<dbReference type="Proteomes" id="UP000193380">
    <property type="component" value="Unassembled WGS sequence"/>
</dbReference>
<reference evidence="3" key="1">
    <citation type="journal article" date="2014" name="Nat. Commun.">
        <title>The rainbow trout genome provides novel insights into evolution after whole-genome duplication in vertebrates.</title>
        <authorList>
            <person name="Berthelot C."/>
            <person name="Brunet F."/>
            <person name="Chalopin D."/>
            <person name="Juanchich A."/>
            <person name="Bernard M."/>
            <person name="Noel B."/>
            <person name="Bento P."/>
            <person name="Da Silva C."/>
            <person name="Labadie K."/>
            <person name="Alberti A."/>
            <person name="Aury J.M."/>
            <person name="Louis A."/>
            <person name="Dehais P."/>
            <person name="Bardou P."/>
            <person name="Montfort J."/>
            <person name="Klopp C."/>
            <person name="Cabau C."/>
            <person name="Gaspin C."/>
            <person name="Thorgaard G.H."/>
            <person name="Boussaha M."/>
            <person name="Quillet E."/>
            <person name="Guyomard R."/>
            <person name="Galiana D."/>
            <person name="Bobe J."/>
            <person name="Volff J.N."/>
            <person name="Genet C."/>
            <person name="Wincker P."/>
            <person name="Jaillon O."/>
            <person name="Roest Crollius H."/>
            <person name="Guiguen Y."/>
        </authorList>
    </citation>
    <scope>NUCLEOTIDE SEQUENCE [LARGE SCALE GENOMIC DNA]</scope>
</reference>
<keyword evidence="1" id="KW-0732">Signal</keyword>
<dbReference type="InterPro" id="IPR016024">
    <property type="entry name" value="ARM-type_fold"/>
</dbReference>
<organism evidence="3 4">
    <name type="scientific">Oncorhynchus mykiss</name>
    <name type="common">Rainbow trout</name>
    <name type="synonym">Salmo gairdneri</name>
    <dbReference type="NCBI Taxonomy" id="8022"/>
    <lineage>
        <taxon>Eukaryota</taxon>
        <taxon>Metazoa</taxon>
        <taxon>Chordata</taxon>
        <taxon>Craniata</taxon>
        <taxon>Vertebrata</taxon>
        <taxon>Euteleostomi</taxon>
        <taxon>Actinopterygii</taxon>
        <taxon>Neopterygii</taxon>
        <taxon>Teleostei</taxon>
        <taxon>Protacanthopterygii</taxon>
        <taxon>Salmoniformes</taxon>
        <taxon>Salmonidae</taxon>
        <taxon>Salmoninae</taxon>
        <taxon>Oncorhynchus</taxon>
    </lineage>
</organism>
<evidence type="ECO:0000313" key="3">
    <source>
        <dbReference type="EMBL" id="CDQ81863.1"/>
    </source>
</evidence>
<dbReference type="STRING" id="8022.A0A060XQD3"/>
<dbReference type="Pfam" id="PF25758">
    <property type="entry name" value="TPR_IPO11"/>
    <property type="match status" value="1"/>
</dbReference>
<dbReference type="PaxDb" id="8022-A0A060XQD3"/>
<name>A0A060XQD3_ONCMY</name>
<dbReference type="EMBL" id="FR905858">
    <property type="protein sequence ID" value="CDQ81863.1"/>
    <property type="molecule type" value="Genomic_DNA"/>
</dbReference>
<evidence type="ECO:0000256" key="1">
    <source>
        <dbReference type="SAM" id="SignalP"/>
    </source>
</evidence>
<feature type="chain" id="PRO_5001591321" description="Importin-7/11-like TPR repeats domain-containing protein" evidence="1">
    <location>
        <begin position="23"/>
        <end position="144"/>
    </location>
</feature>
<reference evidence="3" key="2">
    <citation type="submission" date="2014-03" db="EMBL/GenBank/DDBJ databases">
        <authorList>
            <person name="Genoscope - CEA"/>
        </authorList>
    </citation>
    <scope>NUCLEOTIDE SEQUENCE</scope>
</reference>
<sequence>MVVVHILVFVVVLQFVANVCFCSLSFNVSFCVLEKFCGIINICVEALHDVMTEDSDTGTLKDCMLMSHFEEPKLTDDEEPPTEQDKRKKLLALEDPVHSVSLQQYVYEKLKAQQALMGDQGFGALMETVDTEIVRQLQEFLQGL</sequence>
<feature type="domain" description="Importin-7/11-like TPR repeats" evidence="2">
    <location>
        <begin position="31"/>
        <end position="141"/>
    </location>
</feature>
<proteinExistence type="predicted"/>